<keyword evidence="1" id="KW-0547">Nucleotide-binding</keyword>
<keyword evidence="4" id="KW-1185">Reference proteome</keyword>
<name>A0A9N8ZUY6_9GLOM</name>
<dbReference type="InterPro" id="IPR023179">
    <property type="entry name" value="GTP-bd_ortho_bundle_sf"/>
</dbReference>
<protein>
    <submittedName>
        <fullName evidence="3">10694_t:CDS:1</fullName>
    </submittedName>
</protein>
<proteinExistence type="predicted"/>
<reference evidence="3" key="1">
    <citation type="submission" date="2021-06" db="EMBL/GenBank/DDBJ databases">
        <authorList>
            <person name="Kallberg Y."/>
            <person name="Tangrot J."/>
            <person name="Rosling A."/>
        </authorList>
    </citation>
    <scope>NUCLEOTIDE SEQUENCE</scope>
    <source>
        <strain evidence="3">IN212</strain>
    </source>
</reference>
<gene>
    <name evidence="3" type="ORF">RFULGI_LOCUS2819</name>
</gene>
<evidence type="ECO:0000313" key="4">
    <source>
        <dbReference type="Proteomes" id="UP000789396"/>
    </source>
</evidence>
<comment type="caution">
    <text evidence="3">The sequence shown here is derived from an EMBL/GenBank/DDBJ whole genome shotgun (WGS) entry which is preliminary data.</text>
</comment>
<accession>A0A9N8ZUY6</accession>
<evidence type="ECO:0000313" key="3">
    <source>
        <dbReference type="EMBL" id="CAG8509308.1"/>
    </source>
</evidence>
<organism evidence="3 4">
    <name type="scientific">Racocetra fulgida</name>
    <dbReference type="NCBI Taxonomy" id="60492"/>
    <lineage>
        <taxon>Eukaryota</taxon>
        <taxon>Fungi</taxon>
        <taxon>Fungi incertae sedis</taxon>
        <taxon>Mucoromycota</taxon>
        <taxon>Glomeromycotina</taxon>
        <taxon>Glomeromycetes</taxon>
        <taxon>Diversisporales</taxon>
        <taxon>Gigasporaceae</taxon>
        <taxon>Racocetra</taxon>
    </lineage>
</organism>
<dbReference type="Proteomes" id="UP000789396">
    <property type="component" value="Unassembled WGS sequence"/>
</dbReference>
<dbReference type="OrthoDB" id="269151at2759"/>
<keyword evidence="2" id="KW-0342">GTP-binding</keyword>
<sequence length="121" mass="14058">YVEKFKLSHPTDSIEVLLPEISKRIGALQKHGEYDLNKSAQFFIKQYRNGKYGRYTLDDVSPEGLKAYFTNDDSDKDTLMSKNQIKKLKWEKVTEKRLNRWKKHGYLTGKGKQGVQGCKKG</sequence>
<dbReference type="GO" id="GO:0005525">
    <property type="term" value="F:GTP binding"/>
    <property type="evidence" value="ECO:0007669"/>
    <property type="project" value="UniProtKB-KW"/>
</dbReference>
<dbReference type="EMBL" id="CAJVPZ010002266">
    <property type="protein sequence ID" value="CAG8509308.1"/>
    <property type="molecule type" value="Genomic_DNA"/>
</dbReference>
<evidence type="ECO:0000256" key="2">
    <source>
        <dbReference type="ARBA" id="ARBA00023134"/>
    </source>
</evidence>
<dbReference type="Gene3D" id="1.10.1580.10">
    <property type="match status" value="1"/>
</dbReference>
<evidence type="ECO:0000256" key="1">
    <source>
        <dbReference type="ARBA" id="ARBA00022741"/>
    </source>
</evidence>
<feature type="non-terminal residue" evidence="3">
    <location>
        <position position="1"/>
    </location>
</feature>
<dbReference type="AlphaFoldDB" id="A0A9N8ZUY6"/>